<feature type="domain" description="Tyr recombinase" evidence="2">
    <location>
        <begin position="203"/>
        <end position="373"/>
    </location>
</feature>
<dbReference type="PROSITE" id="PS51898">
    <property type="entry name" value="TYR_RECOMBINASE"/>
    <property type="match status" value="1"/>
</dbReference>
<sequence length="413" mass="46769">MAREGDKYTVGEYWLDKRRDGKSPDIWQIARYAEKSRSVVYRSTKRKCLEEAKAAIHAYVEGERSKKPQTPDAAGVVPLLLNYWKEHGADAIKPGVIATSLRAFIGFMLQDEIGAQATVADLSPPVFKRFIAWRMKPHRFDVPWQGKDFPVVSKGVKGETVQRNLDDVRAALNHATNAGRIPYTPKVPSVPTKHRSPARDVRVPLQVLGMMVAYASLPIELSDGEIPADRDYRRWLLLLIATACRPEAAMKFDPRIQWKGELIDLQHPDAPRTKKRNPVVPVIEPFKPILQEWRGENHEAVRSRRTAWRTMRAALGLPAEVIPKTIRHTIATELRSRGVPAEQISGLLGHTAMSRITEVYAKYDPPYLVDAKRVLTIIFNEVLQHSESWAADHRRTKTGNNRAIVVVRDSQKV</sequence>
<dbReference type="SUPFAM" id="SSF56349">
    <property type="entry name" value="DNA breaking-rejoining enzymes"/>
    <property type="match status" value="1"/>
</dbReference>
<keyword evidence="4" id="KW-1185">Reference proteome</keyword>
<dbReference type="Proteomes" id="UP000308038">
    <property type="component" value="Unassembled WGS sequence"/>
</dbReference>
<dbReference type="InterPro" id="IPR011010">
    <property type="entry name" value="DNA_brk_join_enz"/>
</dbReference>
<dbReference type="InterPro" id="IPR002104">
    <property type="entry name" value="Integrase_catalytic"/>
</dbReference>
<evidence type="ECO:0000313" key="4">
    <source>
        <dbReference type="Proteomes" id="UP000308038"/>
    </source>
</evidence>
<reference evidence="3 4" key="1">
    <citation type="submission" date="2019-04" db="EMBL/GenBank/DDBJ databases">
        <title>Microbes associate with the intestines of laboratory mice.</title>
        <authorList>
            <person name="Navarre W."/>
            <person name="Wong E."/>
            <person name="Huang K.C."/>
            <person name="Tropini C."/>
            <person name="Ng K."/>
            <person name="Yu B."/>
        </authorList>
    </citation>
    <scope>NUCLEOTIDE SEQUENCE [LARGE SCALE GENOMIC DNA]</scope>
    <source>
        <strain evidence="3 4">NM83_B4-11</strain>
    </source>
</reference>
<proteinExistence type="predicted"/>
<protein>
    <submittedName>
        <fullName evidence="3">Integrase</fullName>
    </submittedName>
</protein>
<name>A0ABY2QI62_9SPHN</name>
<keyword evidence="1" id="KW-0233">DNA recombination</keyword>
<accession>A0ABY2QI62</accession>
<dbReference type="Gene3D" id="1.10.443.10">
    <property type="entry name" value="Intergrase catalytic core"/>
    <property type="match status" value="1"/>
</dbReference>
<dbReference type="InterPro" id="IPR013762">
    <property type="entry name" value="Integrase-like_cat_sf"/>
</dbReference>
<evidence type="ECO:0000313" key="3">
    <source>
        <dbReference type="EMBL" id="THG39461.1"/>
    </source>
</evidence>
<gene>
    <name evidence="3" type="ORF">E5988_12365</name>
</gene>
<dbReference type="EMBL" id="SSTI01000008">
    <property type="protein sequence ID" value="THG39461.1"/>
    <property type="molecule type" value="Genomic_DNA"/>
</dbReference>
<evidence type="ECO:0000259" key="2">
    <source>
        <dbReference type="PROSITE" id="PS51898"/>
    </source>
</evidence>
<dbReference type="RefSeq" id="WP_136451850.1">
    <property type="nucleotide sequence ID" value="NZ_SSTI01000008.1"/>
</dbReference>
<organism evidence="3 4">
    <name type="scientific">Sphingomonas olei</name>
    <dbReference type="NCBI Taxonomy" id="1886787"/>
    <lineage>
        <taxon>Bacteria</taxon>
        <taxon>Pseudomonadati</taxon>
        <taxon>Pseudomonadota</taxon>
        <taxon>Alphaproteobacteria</taxon>
        <taxon>Sphingomonadales</taxon>
        <taxon>Sphingomonadaceae</taxon>
        <taxon>Sphingomonas</taxon>
    </lineage>
</organism>
<comment type="caution">
    <text evidence="3">The sequence shown here is derived from an EMBL/GenBank/DDBJ whole genome shotgun (WGS) entry which is preliminary data.</text>
</comment>
<evidence type="ECO:0000256" key="1">
    <source>
        <dbReference type="ARBA" id="ARBA00023172"/>
    </source>
</evidence>